<comment type="similarity">
    <text evidence="4">Belongs to the class I-like SAM-binding methyltransferase superfamily.</text>
</comment>
<evidence type="ECO:0000313" key="5">
    <source>
        <dbReference type="EMBL" id="EMD35856.1"/>
    </source>
</evidence>
<evidence type="ECO:0000256" key="2">
    <source>
        <dbReference type="ARBA" id="ARBA00022679"/>
    </source>
</evidence>
<dbReference type="AlphaFoldDB" id="M2RAP7"/>
<proteinExistence type="inferred from homology"/>
<dbReference type="GO" id="GO:0016740">
    <property type="term" value="F:transferase activity"/>
    <property type="evidence" value="ECO:0007669"/>
    <property type="project" value="UniProtKB-KW"/>
</dbReference>
<dbReference type="PANTHER" id="PTHR35897">
    <property type="entry name" value="METHYLTRANSFERASE AUSD"/>
    <property type="match status" value="1"/>
</dbReference>
<dbReference type="STRING" id="914234.M2RAP7"/>
<gene>
    <name evidence="5" type="ORF">CERSUDRAFT_115779</name>
</gene>
<keyword evidence="3" id="KW-0949">S-adenosyl-L-methionine</keyword>
<accession>M2RAP7</accession>
<name>M2RAP7_CERS8</name>
<sequence>MLKEHVMKVQAEAYKIFPFPCIRIFGFLKPNISRSVGYSQLLQLGKERPGAVFLDIGCAFGNDVRSAIADGFPMENIIASDLRPDFWRLGLELFMSKPETFTVPFLPGDVLDSAFIKLRDPSYSSPETPRPNLHSLTSLTPLLSHVSAIHAGLLFHVFDEEKQLQLARTLAGLLSSEPGSCIFGFHVGRPEKGFMYVGLDIPGGDRAFCHSPESWTQLWDGEIFNRGSVRVRASLEVIDTDAENMGMKILEGDHLYGMAWSVTRI</sequence>
<dbReference type="EMBL" id="KB445799">
    <property type="protein sequence ID" value="EMD35856.1"/>
    <property type="molecule type" value="Genomic_DNA"/>
</dbReference>
<dbReference type="Proteomes" id="UP000016930">
    <property type="component" value="Unassembled WGS sequence"/>
</dbReference>
<dbReference type="SUPFAM" id="SSF53335">
    <property type="entry name" value="S-adenosyl-L-methionine-dependent methyltransferases"/>
    <property type="match status" value="1"/>
</dbReference>
<evidence type="ECO:0000256" key="1">
    <source>
        <dbReference type="ARBA" id="ARBA00005179"/>
    </source>
</evidence>
<keyword evidence="6" id="KW-1185">Reference proteome</keyword>
<dbReference type="InterPro" id="IPR051654">
    <property type="entry name" value="Meroterpenoid_MTases"/>
</dbReference>
<protein>
    <recommendedName>
        <fullName evidence="7">Methyltransferase domain-containing protein</fullName>
    </recommendedName>
</protein>
<comment type="pathway">
    <text evidence="1">Secondary metabolite biosynthesis.</text>
</comment>
<dbReference type="InterPro" id="IPR029063">
    <property type="entry name" value="SAM-dependent_MTases_sf"/>
</dbReference>
<keyword evidence="2" id="KW-0808">Transferase</keyword>
<dbReference type="PANTHER" id="PTHR35897:SF1">
    <property type="entry name" value="METHYLTRANSFERASE AUSD"/>
    <property type="match status" value="1"/>
</dbReference>
<evidence type="ECO:0000256" key="4">
    <source>
        <dbReference type="ARBA" id="ARBA00038314"/>
    </source>
</evidence>
<reference evidence="5 6" key="1">
    <citation type="journal article" date="2012" name="Proc. Natl. Acad. Sci. U.S.A.">
        <title>Comparative genomics of Ceriporiopsis subvermispora and Phanerochaete chrysosporium provide insight into selective ligninolysis.</title>
        <authorList>
            <person name="Fernandez-Fueyo E."/>
            <person name="Ruiz-Duenas F.J."/>
            <person name="Ferreira P."/>
            <person name="Floudas D."/>
            <person name="Hibbett D.S."/>
            <person name="Canessa P."/>
            <person name="Larrondo L.F."/>
            <person name="James T.Y."/>
            <person name="Seelenfreund D."/>
            <person name="Lobos S."/>
            <person name="Polanco R."/>
            <person name="Tello M."/>
            <person name="Honda Y."/>
            <person name="Watanabe T."/>
            <person name="Watanabe T."/>
            <person name="Ryu J.S."/>
            <person name="Kubicek C.P."/>
            <person name="Schmoll M."/>
            <person name="Gaskell J."/>
            <person name="Hammel K.E."/>
            <person name="St John F.J."/>
            <person name="Vanden Wymelenberg A."/>
            <person name="Sabat G."/>
            <person name="Splinter BonDurant S."/>
            <person name="Syed K."/>
            <person name="Yadav J.S."/>
            <person name="Doddapaneni H."/>
            <person name="Subramanian V."/>
            <person name="Lavin J.L."/>
            <person name="Oguiza J.A."/>
            <person name="Perez G."/>
            <person name="Pisabarro A.G."/>
            <person name="Ramirez L."/>
            <person name="Santoyo F."/>
            <person name="Master E."/>
            <person name="Coutinho P.M."/>
            <person name="Henrissat B."/>
            <person name="Lombard V."/>
            <person name="Magnuson J.K."/>
            <person name="Kuees U."/>
            <person name="Hori C."/>
            <person name="Igarashi K."/>
            <person name="Samejima M."/>
            <person name="Held B.W."/>
            <person name="Barry K.W."/>
            <person name="LaButti K.M."/>
            <person name="Lapidus A."/>
            <person name="Lindquist E.A."/>
            <person name="Lucas S.M."/>
            <person name="Riley R."/>
            <person name="Salamov A.A."/>
            <person name="Hoffmeister D."/>
            <person name="Schwenk D."/>
            <person name="Hadar Y."/>
            <person name="Yarden O."/>
            <person name="de Vries R.P."/>
            <person name="Wiebenga A."/>
            <person name="Stenlid J."/>
            <person name="Eastwood D."/>
            <person name="Grigoriev I.V."/>
            <person name="Berka R.M."/>
            <person name="Blanchette R.A."/>
            <person name="Kersten P."/>
            <person name="Martinez A.T."/>
            <person name="Vicuna R."/>
            <person name="Cullen D."/>
        </authorList>
    </citation>
    <scope>NUCLEOTIDE SEQUENCE [LARGE SCALE GENOMIC DNA]</scope>
    <source>
        <strain evidence="5 6">B</strain>
    </source>
</reference>
<evidence type="ECO:0000313" key="6">
    <source>
        <dbReference type="Proteomes" id="UP000016930"/>
    </source>
</evidence>
<evidence type="ECO:0000256" key="3">
    <source>
        <dbReference type="ARBA" id="ARBA00022691"/>
    </source>
</evidence>
<organism evidence="5 6">
    <name type="scientific">Ceriporiopsis subvermispora (strain B)</name>
    <name type="common">White-rot fungus</name>
    <name type="synonym">Gelatoporia subvermispora</name>
    <dbReference type="NCBI Taxonomy" id="914234"/>
    <lineage>
        <taxon>Eukaryota</taxon>
        <taxon>Fungi</taxon>
        <taxon>Dikarya</taxon>
        <taxon>Basidiomycota</taxon>
        <taxon>Agaricomycotina</taxon>
        <taxon>Agaricomycetes</taxon>
        <taxon>Polyporales</taxon>
        <taxon>Gelatoporiaceae</taxon>
        <taxon>Gelatoporia</taxon>
    </lineage>
</organism>
<evidence type="ECO:0008006" key="7">
    <source>
        <dbReference type="Google" id="ProtNLM"/>
    </source>
</evidence>
<dbReference type="OrthoDB" id="2094832at2759"/>
<dbReference type="HOGENOM" id="CLU_051542_1_1_1"/>